<evidence type="ECO:0000256" key="1">
    <source>
        <dbReference type="ARBA" id="ARBA00000085"/>
    </source>
</evidence>
<dbReference type="InterPro" id="IPR050351">
    <property type="entry name" value="BphY/WalK/GraS-like"/>
</dbReference>
<evidence type="ECO:0000256" key="4">
    <source>
        <dbReference type="ARBA" id="ARBA00022679"/>
    </source>
</evidence>
<reference evidence="10 11" key="1">
    <citation type="submission" date="2017-09" db="EMBL/GenBank/DDBJ databases">
        <title>Depth-based differentiation of microbial function through sediment-hosted aquifers and enrichment of novel symbionts in the deep terrestrial subsurface.</title>
        <authorList>
            <person name="Probst A.J."/>
            <person name="Ladd B."/>
            <person name="Jarett J.K."/>
            <person name="Geller-Mcgrath D.E."/>
            <person name="Sieber C.M."/>
            <person name="Emerson J.B."/>
            <person name="Anantharaman K."/>
            <person name="Thomas B.C."/>
            <person name="Malmstrom R."/>
            <person name="Stieglmeier M."/>
            <person name="Klingl A."/>
            <person name="Woyke T."/>
            <person name="Ryan C.M."/>
            <person name="Banfield J.F."/>
        </authorList>
    </citation>
    <scope>NUCLEOTIDE SEQUENCE [LARGE SCALE GENOMIC DNA]</scope>
    <source>
        <strain evidence="10">CG11_big_fil_rev_8_21_14_0_20_37_11</strain>
    </source>
</reference>
<name>A0A2H0NIZ7_9BACT</name>
<dbReference type="Gene3D" id="1.10.287.130">
    <property type="match status" value="1"/>
</dbReference>
<sequence>MYTKARLKLTIFYSFMFFVLFWSLSTGLFFWFKQSLGEGYITKVKEIQQTDQQNVFDEQRRSVVITAGGLALNQLYDTLLFLNEILLIIIPICSWYLTGKTLNPIQRSNEKQRQFVSDASHELKTPLSIISGEMEIALKKTRSVGEYKKIIVSTKEEINRLSKLVQNLLFLAKNDYYGKQIVFLEADITDIINSVIHEFRNKILEKKLNVHLLPAKENLVVRGHESMLRTLFSNLLDNAIKYSRRKGDIWIKFKNTKYQAIISIKDNGVGISREEQDKIFGRFYRVDASRSESKGFGLGLAIARSIVESHKGKITISSSINKGATFQVYLPKKI</sequence>
<evidence type="ECO:0000313" key="10">
    <source>
        <dbReference type="EMBL" id="PIR08165.1"/>
    </source>
</evidence>
<dbReference type="Pfam" id="PF00512">
    <property type="entry name" value="HisKA"/>
    <property type="match status" value="1"/>
</dbReference>
<dbReference type="AlphaFoldDB" id="A0A2H0NIZ7"/>
<dbReference type="GO" id="GO:0016036">
    <property type="term" value="P:cellular response to phosphate starvation"/>
    <property type="evidence" value="ECO:0007669"/>
    <property type="project" value="TreeGrafter"/>
</dbReference>
<keyword evidence="6" id="KW-0902">Two-component regulatory system</keyword>
<dbReference type="SUPFAM" id="SSF47384">
    <property type="entry name" value="Homodimeric domain of signal transducing histidine kinase"/>
    <property type="match status" value="1"/>
</dbReference>
<dbReference type="Proteomes" id="UP000230707">
    <property type="component" value="Unassembled WGS sequence"/>
</dbReference>
<dbReference type="InterPro" id="IPR036097">
    <property type="entry name" value="HisK_dim/P_sf"/>
</dbReference>
<dbReference type="FunFam" id="3.30.565.10:FF:000006">
    <property type="entry name" value="Sensor histidine kinase WalK"/>
    <property type="match status" value="1"/>
</dbReference>
<dbReference type="Gene3D" id="3.30.565.10">
    <property type="entry name" value="Histidine kinase-like ATPase, C-terminal domain"/>
    <property type="match status" value="1"/>
</dbReference>
<keyword evidence="8" id="KW-1133">Transmembrane helix</keyword>
<dbReference type="GO" id="GO:0000155">
    <property type="term" value="F:phosphorelay sensor kinase activity"/>
    <property type="evidence" value="ECO:0007669"/>
    <property type="project" value="InterPro"/>
</dbReference>
<evidence type="ECO:0000313" key="11">
    <source>
        <dbReference type="Proteomes" id="UP000230707"/>
    </source>
</evidence>
<dbReference type="CDD" id="cd00075">
    <property type="entry name" value="HATPase"/>
    <property type="match status" value="1"/>
</dbReference>
<dbReference type="InterPro" id="IPR036890">
    <property type="entry name" value="HATPase_C_sf"/>
</dbReference>
<dbReference type="InterPro" id="IPR005467">
    <property type="entry name" value="His_kinase_dom"/>
</dbReference>
<comment type="caution">
    <text evidence="10">The sequence shown here is derived from an EMBL/GenBank/DDBJ whole genome shotgun (WGS) entry which is preliminary data.</text>
</comment>
<evidence type="ECO:0000256" key="2">
    <source>
        <dbReference type="ARBA" id="ARBA00012438"/>
    </source>
</evidence>
<feature type="transmembrane region" description="Helical" evidence="8">
    <location>
        <begin position="12"/>
        <end position="32"/>
    </location>
</feature>
<evidence type="ECO:0000259" key="9">
    <source>
        <dbReference type="PROSITE" id="PS50109"/>
    </source>
</evidence>
<dbReference type="EMBL" id="PCWS01000096">
    <property type="protein sequence ID" value="PIR08165.1"/>
    <property type="molecule type" value="Genomic_DNA"/>
</dbReference>
<dbReference type="EC" id="2.7.13.3" evidence="2"/>
<dbReference type="GO" id="GO:0005886">
    <property type="term" value="C:plasma membrane"/>
    <property type="evidence" value="ECO:0007669"/>
    <property type="project" value="TreeGrafter"/>
</dbReference>
<comment type="catalytic activity">
    <reaction evidence="1">
        <text>ATP + protein L-histidine = ADP + protein N-phospho-L-histidine.</text>
        <dbReference type="EC" id="2.7.13.3"/>
    </reaction>
</comment>
<keyword evidence="3" id="KW-0597">Phosphoprotein</keyword>
<dbReference type="CDD" id="cd00082">
    <property type="entry name" value="HisKA"/>
    <property type="match status" value="1"/>
</dbReference>
<evidence type="ECO:0000256" key="5">
    <source>
        <dbReference type="ARBA" id="ARBA00022777"/>
    </source>
</evidence>
<proteinExistence type="predicted"/>
<feature type="domain" description="Histidine kinase" evidence="9">
    <location>
        <begin position="118"/>
        <end position="334"/>
    </location>
</feature>
<keyword evidence="7 8" id="KW-0472">Membrane</keyword>
<dbReference type="SMART" id="SM00388">
    <property type="entry name" value="HisKA"/>
    <property type="match status" value="1"/>
</dbReference>
<dbReference type="FunFam" id="1.10.287.130:FF:000001">
    <property type="entry name" value="Two-component sensor histidine kinase"/>
    <property type="match status" value="1"/>
</dbReference>
<keyword evidence="5" id="KW-0418">Kinase</keyword>
<dbReference type="PANTHER" id="PTHR45453:SF1">
    <property type="entry name" value="PHOSPHATE REGULON SENSOR PROTEIN PHOR"/>
    <property type="match status" value="1"/>
</dbReference>
<dbReference type="InterPro" id="IPR003661">
    <property type="entry name" value="HisK_dim/P_dom"/>
</dbReference>
<dbReference type="GO" id="GO:0004721">
    <property type="term" value="F:phosphoprotein phosphatase activity"/>
    <property type="evidence" value="ECO:0007669"/>
    <property type="project" value="TreeGrafter"/>
</dbReference>
<protein>
    <recommendedName>
        <fullName evidence="2">histidine kinase</fullName>
        <ecNumber evidence="2">2.7.13.3</ecNumber>
    </recommendedName>
</protein>
<dbReference type="SMART" id="SM00387">
    <property type="entry name" value="HATPase_c"/>
    <property type="match status" value="1"/>
</dbReference>
<keyword evidence="4" id="KW-0808">Transferase</keyword>
<dbReference type="SUPFAM" id="SSF55874">
    <property type="entry name" value="ATPase domain of HSP90 chaperone/DNA topoisomerase II/histidine kinase"/>
    <property type="match status" value="1"/>
</dbReference>
<evidence type="ECO:0000256" key="8">
    <source>
        <dbReference type="SAM" id="Phobius"/>
    </source>
</evidence>
<dbReference type="InterPro" id="IPR004358">
    <property type="entry name" value="Sig_transdc_His_kin-like_C"/>
</dbReference>
<dbReference type="InterPro" id="IPR003594">
    <property type="entry name" value="HATPase_dom"/>
</dbReference>
<dbReference type="PRINTS" id="PR00344">
    <property type="entry name" value="BCTRLSENSOR"/>
</dbReference>
<dbReference type="Pfam" id="PF02518">
    <property type="entry name" value="HATPase_c"/>
    <property type="match status" value="1"/>
</dbReference>
<evidence type="ECO:0000256" key="7">
    <source>
        <dbReference type="ARBA" id="ARBA00023136"/>
    </source>
</evidence>
<feature type="transmembrane region" description="Helical" evidence="8">
    <location>
        <begin position="79"/>
        <end position="98"/>
    </location>
</feature>
<gene>
    <name evidence="10" type="ORF">COV53_04435</name>
</gene>
<dbReference type="PROSITE" id="PS50109">
    <property type="entry name" value="HIS_KIN"/>
    <property type="match status" value="1"/>
</dbReference>
<accession>A0A2H0NIZ7</accession>
<evidence type="ECO:0000256" key="6">
    <source>
        <dbReference type="ARBA" id="ARBA00023012"/>
    </source>
</evidence>
<dbReference type="PANTHER" id="PTHR45453">
    <property type="entry name" value="PHOSPHATE REGULON SENSOR PROTEIN PHOR"/>
    <property type="match status" value="1"/>
</dbReference>
<organism evidence="10 11">
    <name type="scientific">Candidatus Gottesmanbacteria bacterium CG11_big_fil_rev_8_21_14_0_20_37_11</name>
    <dbReference type="NCBI Taxonomy" id="1974575"/>
    <lineage>
        <taxon>Bacteria</taxon>
        <taxon>Candidatus Gottesmaniibacteriota</taxon>
    </lineage>
</organism>
<evidence type="ECO:0000256" key="3">
    <source>
        <dbReference type="ARBA" id="ARBA00022553"/>
    </source>
</evidence>
<keyword evidence="8" id="KW-0812">Transmembrane</keyword>